<protein>
    <submittedName>
        <fullName evidence="1">Uncharacterized protein</fullName>
    </submittedName>
</protein>
<dbReference type="Gramene" id="TVU11264">
    <property type="protein sequence ID" value="TVU11264"/>
    <property type="gene ID" value="EJB05_44838"/>
</dbReference>
<sequence length="127" mass="13763">SRRRARKASVLLPFTREDARCCCCSPDVWTFVEVPASLRTSSSRTATSLGVDHNKAFCCATRLEGKMTPVRGLLLSCAVCLDALSCRVGMVMSHAGIRCTVSSAARACSAVRTYSSSELRTDRRALL</sequence>
<feature type="non-terminal residue" evidence="1">
    <location>
        <position position="127"/>
    </location>
</feature>
<keyword evidence="2" id="KW-1185">Reference proteome</keyword>
<name>A0A5J9TIX8_9POAL</name>
<comment type="caution">
    <text evidence="1">The sequence shown here is derived from an EMBL/GenBank/DDBJ whole genome shotgun (WGS) entry which is preliminary data.</text>
</comment>
<reference evidence="1 2" key="1">
    <citation type="journal article" date="2019" name="Sci. Rep.">
        <title>A high-quality genome of Eragrostis curvula grass provides insights into Poaceae evolution and supports new strategies to enhance forage quality.</title>
        <authorList>
            <person name="Carballo J."/>
            <person name="Santos B.A.C.M."/>
            <person name="Zappacosta D."/>
            <person name="Garbus I."/>
            <person name="Selva J.P."/>
            <person name="Gallo C.A."/>
            <person name="Diaz A."/>
            <person name="Albertini E."/>
            <person name="Caccamo M."/>
            <person name="Echenique V."/>
        </authorList>
    </citation>
    <scope>NUCLEOTIDE SEQUENCE [LARGE SCALE GENOMIC DNA]</scope>
    <source>
        <strain evidence="2">cv. Victoria</strain>
        <tissue evidence="1">Leaf</tissue>
    </source>
</reference>
<dbReference type="AlphaFoldDB" id="A0A5J9TIX8"/>
<gene>
    <name evidence="1" type="ORF">EJB05_44838</name>
</gene>
<evidence type="ECO:0000313" key="2">
    <source>
        <dbReference type="Proteomes" id="UP000324897"/>
    </source>
</evidence>
<organism evidence="1 2">
    <name type="scientific">Eragrostis curvula</name>
    <name type="common">weeping love grass</name>
    <dbReference type="NCBI Taxonomy" id="38414"/>
    <lineage>
        <taxon>Eukaryota</taxon>
        <taxon>Viridiplantae</taxon>
        <taxon>Streptophyta</taxon>
        <taxon>Embryophyta</taxon>
        <taxon>Tracheophyta</taxon>
        <taxon>Spermatophyta</taxon>
        <taxon>Magnoliopsida</taxon>
        <taxon>Liliopsida</taxon>
        <taxon>Poales</taxon>
        <taxon>Poaceae</taxon>
        <taxon>PACMAD clade</taxon>
        <taxon>Chloridoideae</taxon>
        <taxon>Eragrostideae</taxon>
        <taxon>Eragrostidinae</taxon>
        <taxon>Eragrostis</taxon>
    </lineage>
</organism>
<evidence type="ECO:0000313" key="1">
    <source>
        <dbReference type="EMBL" id="TVU11264.1"/>
    </source>
</evidence>
<dbReference type="EMBL" id="RWGY01000039">
    <property type="protein sequence ID" value="TVU11264.1"/>
    <property type="molecule type" value="Genomic_DNA"/>
</dbReference>
<feature type="non-terminal residue" evidence="1">
    <location>
        <position position="1"/>
    </location>
</feature>
<dbReference type="Proteomes" id="UP000324897">
    <property type="component" value="Chromosome 3"/>
</dbReference>
<proteinExistence type="predicted"/>
<accession>A0A5J9TIX8</accession>